<evidence type="ECO:0000259" key="12">
    <source>
        <dbReference type="Pfam" id="PF13807"/>
    </source>
</evidence>
<dbReference type="Pfam" id="PF13807">
    <property type="entry name" value="GNVR"/>
    <property type="match status" value="1"/>
</dbReference>
<keyword evidence="10" id="KW-1133">Transmembrane helix</keyword>
<accession>A0A9D9DSJ9</accession>
<evidence type="ECO:0000256" key="3">
    <source>
        <dbReference type="ARBA" id="ARBA00011903"/>
    </source>
</evidence>
<evidence type="ECO:0000256" key="7">
    <source>
        <dbReference type="ARBA" id="ARBA00022840"/>
    </source>
</evidence>
<protein>
    <recommendedName>
        <fullName evidence="3">non-specific protein-tyrosine kinase</fullName>
        <ecNumber evidence="3">2.7.10.2</ecNumber>
    </recommendedName>
</protein>
<dbReference type="EC" id="2.7.10.2" evidence="3"/>
<dbReference type="FunFam" id="3.40.50.300:FF:000527">
    <property type="entry name" value="Tyrosine-protein kinase etk"/>
    <property type="match status" value="1"/>
</dbReference>
<keyword evidence="6" id="KW-0418">Kinase</keyword>
<dbReference type="GO" id="GO:0005886">
    <property type="term" value="C:plasma membrane"/>
    <property type="evidence" value="ECO:0007669"/>
    <property type="project" value="UniProtKB-ARBA"/>
</dbReference>
<dbReference type="PANTHER" id="PTHR32309">
    <property type="entry name" value="TYROSINE-PROTEIN KINASE"/>
    <property type="match status" value="1"/>
</dbReference>
<evidence type="ECO:0000256" key="10">
    <source>
        <dbReference type="SAM" id="Phobius"/>
    </source>
</evidence>
<dbReference type="InterPro" id="IPR025669">
    <property type="entry name" value="AAA_dom"/>
</dbReference>
<keyword evidence="10" id="KW-0812">Transmembrane</keyword>
<keyword evidence="8" id="KW-0829">Tyrosine-protein kinase</keyword>
<dbReference type="InterPro" id="IPR050445">
    <property type="entry name" value="Bact_polysacc_biosynth/exp"/>
</dbReference>
<dbReference type="PANTHER" id="PTHR32309:SF13">
    <property type="entry name" value="FERRIC ENTEROBACTIN TRANSPORT PROTEIN FEPE"/>
    <property type="match status" value="1"/>
</dbReference>
<keyword evidence="5" id="KW-0547">Nucleotide-binding</keyword>
<dbReference type="InterPro" id="IPR005702">
    <property type="entry name" value="Wzc-like_C"/>
</dbReference>
<evidence type="ECO:0000259" key="11">
    <source>
        <dbReference type="Pfam" id="PF13614"/>
    </source>
</evidence>
<feature type="domain" description="Tyrosine-protein kinase G-rich" evidence="12">
    <location>
        <begin position="444"/>
        <end position="519"/>
    </location>
</feature>
<keyword evidence="10" id="KW-0472">Membrane</keyword>
<dbReference type="Gene3D" id="3.40.50.300">
    <property type="entry name" value="P-loop containing nucleotide triphosphate hydrolases"/>
    <property type="match status" value="1"/>
</dbReference>
<comment type="similarity">
    <text evidence="1">Belongs to the CpsD/CapB family.</text>
</comment>
<gene>
    <name evidence="13" type="ORF">IAB08_02575</name>
</gene>
<reference evidence="13" key="1">
    <citation type="submission" date="2020-10" db="EMBL/GenBank/DDBJ databases">
        <authorList>
            <person name="Gilroy R."/>
        </authorList>
    </citation>
    <scope>NUCLEOTIDE SEQUENCE</scope>
    <source>
        <strain evidence="13">2889</strain>
    </source>
</reference>
<evidence type="ECO:0000256" key="4">
    <source>
        <dbReference type="ARBA" id="ARBA00022679"/>
    </source>
</evidence>
<dbReference type="GO" id="GO:0005524">
    <property type="term" value="F:ATP binding"/>
    <property type="evidence" value="ECO:0007669"/>
    <property type="project" value="UniProtKB-KW"/>
</dbReference>
<dbReference type="AlphaFoldDB" id="A0A9D9DSJ9"/>
<comment type="catalytic activity">
    <reaction evidence="9">
        <text>L-tyrosyl-[protein] + ATP = O-phospho-L-tyrosyl-[protein] + ADP + H(+)</text>
        <dbReference type="Rhea" id="RHEA:10596"/>
        <dbReference type="Rhea" id="RHEA-COMP:10136"/>
        <dbReference type="Rhea" id="RHEA-COMP:20101"/>
        <dbReference type="ChEBI" id="CHEBI:15378"/>
        <dbReference type="ChEBI" id="CHEBI:30616"/>
        <dbReference type="ChEBI" id="CHEBI:46858"/>
        <dbReference type="ChEBI" id="CHEBI:61978"/>
        <dbReference type="ChEBI" id="CHEBI:456216"/>
        <dbReference type="EC" id="2.7.10.2"/>
    </reaction>
</comment>
<dbReference type="NCBIfam" id="TIGR01007">
    <property type="entry name" value="eps_fam"/>
    <property type="match status" value="1"/>
</dbReference>
<reference evidence="13" key="2">
    <citation type="journal article" date="2021" name="PeerJ">
        <title>Extensive microbial diversity within the chicken gut microbiome revealed by metagenomics and culture.</title>
        <authorList>
            <person name="Gilroy R."/>
            <person name="Ravi A."/>
            <person name="Getino M."/>
            <person name="Pursley I."/>
            <person name="Horton D.L."/>
            <person name="Alikhan N.F."/>
            <person name="Baker D."/>
            <person name="Gharbi K."/>
            <person name="Hall N."/>
            <person name="Watson M."/>
            <person name="Adriaenssens E.M."/>
            <person name="Foster-Nyarko E."/>
            <person name="Jarju S."/>
            <person name="Secka A."/>
            <person name="Antonio M."/>
            <person name="Oren A."/>
            <person name="Chaudhuri R.R."/>
            <person name="La Ragione R."/>
            <person name="Hildebrand F."/>
            <person name="Pallen M.J."/>
        </authorList>
    </citation>
    <scope>NUCLEOTIDE SEQUENCE</scope>
    <source>
        <strain evidence="13">2889</strain>
    </source>
</reference>
<evidence type="ECO:0000256" key="5">
    <source>
        <dbReference type="ARBA" id="ARBA00022741"/>
    </source>
</evidence>
<sequence>MAEQLNLPKQDSDNFITLKDFVSWCLARWKWFVICVAAALVVAFFFIKRTEPVYTRSATLLLKETSTGNSISSGTEAFAELGLFKENTNVNNEIIALQSPALMREVVERLDLGVDYRAEGWLYNPTLYGFQLPVKVAFLDMGEVSASLQLSLLGGDSLLLGDFRLKGEKAGTVKEMEGRIGDTLQTPVGRVIVRKTAYFDWQDASPIKVSYSGIEAAAARYSKVLTVMLSQKESTVVDLSIKDVSPQRAEDLLNMLILIYNENWVKDKNQLTVSTSMFIDDRLEVIEQELGTVDEDISEYKSENLLPDVQASYGLYLTKASEVEDQLLALNNQLAMVRYIRSYMIDESKKNQLLPATLNAEGSEVGQQIDLYNQQLLQRNNLLASSGERNPLVQNMDRALAEMRQNIITAIDNQEENLNLQISSLKNYQAQSNTQIAASPVQAKHLLSFERQQKVKEALYLYLLQKREENELSQAFTAYNTRVITPPDGPKIPGSPNKMMILLLAVVLGVALPAVAIFLIETLNTTVRGRKDLENMDISLVGEIPLVSKKRKFLPAARRTRLAAPLVVKEKSRDVINEAFRILRTNLEFMVGKGSASEAIMVISLFPDSGKTFTTLNLGMALAIKGKKTLLIDLDLRKASLSEVSGVKYTEGVADYLNNPTMDANRIVCKMYDNLDLIPVGSLPPNPAELLAGEGLSMLLKALRGHYDYILMDCPPTGIVADASLVAQVADRSLFVVRAGLFDKSLLPEIKKLHVEQKYPKMSLVLNGVVSENHRYHRYGNGYGYGYGYGYAYGKGE</sequence>
<keyword evidence="4 13" id="KW-0808">Transferase</keyword>
<feature type="transmembrane region" description="Helical" evidence="10">
    <location>
        <begin position="29"/>
        <end position="47"/>
    </location>
</feature>
<organism evidence="13 14">
    <name type="scientific">Candidatus Pullibacteroides excrementavium</name>
    <dbReference type="NCBI Taxonomy" id="2840905"/>
    <lineage>
        <taxon>Bacteria</taxon>
        <taxon>Pseudomonadati</taxon>
        <taxon>Bacteroidota</taxon>
        <taxon>Bacteroidia</taxon>
        <taxon>Bacteroidales</taxon>
        <taxon>Candidatus Pullibacteroides</taxon>
    </lineage>
</organism>
<dbReference type="GO" id="GO:0042802">
    <property type="term" value="F:identical protein binding"/>
    <property type="evidence" value="ECO:0007669"/>
    <property type="project" value="UniProtKB-ARBA"/>
</dbReference>
<dbReference type="SUPFAM" id="SSF52540">
    <property type="entry name" value="P-loop containing nucleoside triphosphate hydrolases"/>
    <property type="match status" value="1"/>
</dbReference>
<evidence type="ECO:0000256" key="8">
    <source>
        <dbReference type="ARBA" id="ARBA00023137"/>
    </source>
</evidence>
<dbReference type="InterPro" id="IPR032807">
    <property type="entry name" value="GNVR"/>
</dbReference>
<comment type="caution">
    <text evidence="13">The sequence shown here is derived from an EMBL/GenBank/DDBJ whole genome shotgun (WGS) entry which is preliminary data.</text>
</comment>
<dbReference type="InterPro" id="IPR027417">
    <property type="entry name" value="P-loop_NTPase"/>
</dbReference>
<evidence type="ECO:0000313" key="14">
    <source>
        <dbReference type="Proteomes" id="UP000823612"/>
    </source>
</evidence>
<feature type="domain" description="AAA" evidence="11">
    <location>
        <begin position="609"/>
        <end position="734"/>
    </location>
</feature>
<name>A0A9D9DSJ9_9BACT</name>
<dbReference type="Pfam" id="PF13614">
    <property type="entry name" value="AAA_31"/>
    <property type="match status" value="1"/>
</dbReference>
<feature type="transmembrane region" description="Helical" evidence="10">
    <location>
        <begin position="501"/>
        <end position="520"/>
    </location>
</feature>
<evidence type="ECO:0000256" key="9">
    <source>
        <dbReference type="ARBA" id="ARBA00051245"/>
    </source>
</evidence>
<dbReference type="Proteomes" id="UP000823612">
    <property type="component" value="Unassembled WGS sequence"/>
</dbReference>
<evidence type="ECO:0000256" key="6">
    <source>
        <dbReference type="ARBA" id="ARBA00022777"/>
    </source>
</evidence>
<dbReference type="EMBL" id="JADIMZ010000034">
    <property type="protein sequence ID" value="MBO8432165.1"/>
    <property type="molecule type" value="Genomic_DNA"/>
</dbReference>
<evidence type="ECO:0000313" key="13">
    <source>
        <dbReference type="EMBL" id="MBO8432165.1"/>
    </source>
</evidence>
<proteinExistence type="inferred from homology"/>
<evidence type="ECO:0000256" key="1">
    <source>
        <dbReference type="ARBA" id="ARBA00007316"/>
    </source>
</evidence>
<keyword evidence="7" id="KW-0067">ATP-binding</keyword>
<dbReference type="GO" id="GO:0004715">
    <property type="term" value="F:non-membrane spanning protein tyrosine kinase activity"/>
    <property type="evidence" value="ECO:0007669"/>
    <property type="project" value="UniProtKB-EC"/>
</dbReference>
<evidence type="ECO:0000256" key="2">
    <source>
        <dbReference type="ARBA" id="ARBA00008883"/>
    </source>
</evidence>
<dbReference type="CDD" id="cd05387">
    <property type="entry name" value="BY-kinase"/>
    <property type="match status" value="1"/>
</dbReference>
<comment type="similarity">
    <text evidence="2">Belongs to the etk/wzc family.</text>
</comment>